<comment type="caution">
    <text evidence="1">The sequence shown here is derived from an EMBL/GenBank/DDBJ whole genome shotgun (WGS) entry which is preliminary data.</text>
</comment>
<reference evidence="1 2" key="1">
    <citation type="submission" date="2020-03" db="EMBL/GenBank/DDBJ databases">
        <authorList>
            <person name="Lai Q."/>
        </authorList>
    </citation>
    <scope>NUCLEOTIDE SEQUENCE [LARGE SCALE GENOMIC DNA]</scope>
    <source>
        <strain evidence="1 2">CCUG 25036</strain>
    </source>
</reference>
<gene>
    <name evidence="1" type="ORF">HBF25_17165</name>
</gene>
<evidence type="ECO:0000313" key="1">
    <source>
        <dbReference type="EMBL" id="NII08116.1"/>
    </source>
</evidence>
<dbReference type="InterPro" id="IPR032349">
    <property type="entry name" value="DUF4865"/>
</dbReference>
<dbReference type="RefSeq" id="WP_166950551.1">
    <property type="nucleotide sequence ID" value="NZ_JAARLZ010000010.1"/>
</dbReference>
<keyword evidence="2" id="KW-1185">Reference proteome</keyword>
<name>A0A7X5UCT3_9GAMM</name>
<dbReference type="Proteomes" id="UP000490980">
    <property type="component" value="Unassembled WGS sequence"/>
</dbReference>
<dbReference type="Pfam" id="PF16157">
    <property type="entry name" value="DUF4865"/>
    <property type="match status" value="1"/>
</dbReference>
<sequence>MYAMQYGFLLPADYDMSIIHRRIAERGHRTDGLAGLRFKAYLAAERQSASLPSRDNLYAPFYLWDDNEGMNAFLCGSGFNSVIDAFGRPSVATWSVWNSVVNDDLTSAVCASSQRENIPLYAALDAWRQREAQHNADAMADGAVAALSAFEPTTWSLVRFRLWPQARPDLARDEVQLYTVGHVSTGLSLDPH</sequence>
<accession>A0A7X5UCT3</accession>
<organism evidence="1 2">
    <name type="scientific">Luteibacter anthropi</name>
    <dbReference type="NCBI Taxonomy" id="564369"/>
    <lineage>
        <taxon>Bacteria</taxon>
        <taxon>Pseudomonadati</taxon>
        <taxon>Pseudomonadota</taxon>
        <taxon>Gammaproteobacteria</taxon>
        <taxon>Lysobacterales</taxon>
        <taxon>Rhodanobacteraceae</taxon>
        <taxon>Luteibacter</taxon>
    </lineage>
</organism>
<evidence type="ECO:0000313" key="2">
    <source>
        <dbReference type="Proteomes" id="UP000490980"/>
    </source>
</evidence>
<protein>
    <submittedName>
        <fullName evidence="1">DUF4865 family protein</fullName>
    </submittedName>
</protein>
<dbReference type="AlphaFoldDB" id="A0A7X5UCT3"/>
<dbReference type="EMBL" id="JAARLZ010000010">
    <property type="protein sequence ID" value="NII08116.1"/>
    <property type="molecule type" value="Genomic_DNA"/>
</dbReference>
<proteinExistence type="predicted"/>